<accession>A0AAD8KNB4</accession>
<comment type="caution">
    <text evidence="1">The sequence shown here is derived from an EMBL/GenBank/DDBJ whole genome shotgun (WGS) entry which is preliminary data.</text>
</comment>
<name>A0AAD8KNB4_TARER</name>
<proteinExistence type="predicted"/>
<dbReference type="PANTHER" id="PTHR34553:SF4">
    <property type="entry name" value="G1_S-SPECIFIC CYCLIN-E PROTEIN"/>
    <property type="match status" value="1"/>
</dbReference>
<keyword evidence="2" id="KW-1185">Reference proteome</keyword>
<dbReference type="EMBL" id="JAUHHV010000005">
    <property type="protein sequence ID" value="KAK1424271.1"/>
    <property type="molecule type" value="Genomic_DNA"/>
</dbReference>
<gene>
    <name evidence="1" type="ORF">QVD17_19596</name>
</gene>
<reference evidence="1" key="1">
    <citation type="journal article" date="2023" name="bioRxiv">
        <title>Improved chromosome-level genome assembly for marigold (Tagetes erecta).</title>
        <authorList>
            <person name="Jiang F."/>
            <person name="Yuan L."/>
            <person name="Wang S."/>
            <person name="Wang H."/>
            <person name="Xu D."/>
            <person name="Wang A."/>
            <person name="Fan W."/>
        </authorList>
    </citation>
    <scope>NUCLEOTIDE SEQUENCE</scope>
    <source>
        <strain evidence="1">WSJ</strain>
        <tissue evidence="1">Leaf</tissue>
    </source>
</reference>
<evidence type="ECO:0000313" key="1">
    <source>
        <dbReference type="EMBL" id="KAK1424271.1"/>
    </source>
</evidence>
<dbReference type="AlphaFoldDB" id="A0AAD8KNB4"/>
<sequence length="130" mass="15307">MKLKEVLESEVGCLRWDLQQVRDERERLLPQVQNLSAEVSKYKEWTESQQLNWGTSQHSQTSSSQHVLHKTDTYLAIEAKYMKRWKFDSINQEAKCIHTWFPGTLRERYLLEEHLDSMTVAVDVVAVDVV</sequence>
<evidence type="ECO:0000313" key="2">
    <source>
        <dbReference type="Proteomes" id="UP001229421"/>
    </source>
</evidence>
<protein>
    <submittedName>
        <fullName evidence="1">Uncharacterized protein</fullName>
    </submittedName>
</protein>
<dbReference type="PANTHER" id="PTHR34553">
    <property type="entry name" value="OS05G0597400 PROTEIN"/>
    <property type="match status" value="1"/>
</dbReference>
<dbReference type="Proteomes" id="UP001229421">
    <property type="component" value="Unassembled WGS sequence"/>
</dbReference>
<organism evidence="1 2">
    <name type="scientific">Tagetes erecta</name>
    <name type="common">African marigold</name>
    <dbReference type="NCBI Taxonomy" id="13708"/>
    <lineage>
        <taxon>Eukaryota</taxon>
        <taxon>Viridiplantae</taxon>
        <taxon>Streptophyta</taxon>
        <taxon>Embryophyta</taxon>
        <taxon>Tracheophyta</taxon>
        <taxon>Spermatophyta</taxon>
        <taxon>Magnoliopsida</taxon>
        <taxon>eudicotyledons</taxon>
        <taxon>Gunneridae</taxon>
        <taxon>Pentapetalae</taxon>
        <taxon>asterids</taxon>
        <taxon>campanulids</taxon>
        <taxon>Asterales</taxon>
        <taxon>Asteraceae</taxon>
        <taxon>Asteroideae</taxon>
        <taxon>Heliantheae alliance</taxon>
        <taxon>Tageteae</taxon>
        <taxon>Tagetes</taxon>
    </lineage>
</organism>